<dbReference type="OrthoDB" id="165038at2"/>
<accession>A0A1H9CP68</accession>
<dbReference type="InterPro" id="IPR006442">
    <property type="entry name" value="Antitoxin_Phd/YefM"/>
</dbReference>
<organism evidence="3 4">
    <name type="scientific">Ectothiorhodospira magna</name>
    <dbReference type="NCBI Taxonomy" id="867345"/>
    <lineage>
        <taxon>Bacteria</taxon>
        <taxon>Pseudomonadati</taxon>
        <taxon>Pseudomonadota</taxon>
        <taxon>Gammaproteobacteria</taxon>
        <taxon>Chromatiales</taxon>
        <taxon>Ectothiorhodospiraceae</taxon>
        <taxon>Ectothiorhodospira</taxon>
    </lineage>
</organism>
<evidence type="ECO:0000313" key="4">
    <source>
        <dbReference type="Proteomes" id="UP000199496"/>
    </source>
</evidence>
<name>A0A1H9CP68_9GAMM</name>
<reference evidence="3 4" key="1">
    <citation type="submission" date="2016-10" db="EMBL/GenBank/DDBJ databases">
        <authorList>
            <person name="de Groot N.N."/>
        </authorList>
    </citation>
    <scope>NUCLEOTIDE SEQUENCE [LARGE SCALE GENOMIC DNA]</scope>
    <source>
        <strain evidence="3 4">B7-7</strain>
    </source>
</reference>
<evidence type="ECO:0000256" key="1">
    <source>
        <dbReference type="ARBA" id="ARBA00009981"/>
    </source>
</evidence>
<dbReference type="SUPFAM" id="SSF143120">
    <property type="entry name" value="YefM-like"/>
    <property type="match status" value="1"/>
</dbReference>
<dbReference type="NCBIfam" id="TIGR01552">
    <property type="entry name" value="phd_fam"/>
    <property type="match status" value="1"/>
</dbReference>
<dbReference type="Gene3D" id="3.40.1620.10">
    <property type="entry name" value="YefM-like domain"/>
    <property type="match status" value="1"/>
</dbReference>
<dbReference type="Proteomes" id="UP000199496">
    <property type="component" value="Unassembled WGS sequence"/>
</dbReference>
<dbReference type="RefSeq" id="WP_090206546.1">
    <property type="nucleotide sequence ID" value="NZ_FOFO01000014.1"/>
</dbReference>
<dbReference type="STRING" id="867345.SAMN05421693_11470"/>
<dbReference type="InterPro" id="IPR036165">
    <property type="entry name" value="YefM-like_sf"/>
</dbReference>
<evidence type="ECO:0000256" key="2">
    <source>
        <dbReference type="RuleBase" id="RU362080"/>
    </source>
</evidence>
<dbReference type="Pfam" id="PF02604">
    <property type="entry name" value="PhdYeFM_antitox"/>
    <property type="match status" value="1"/>
</dbReference>
<dbReference type="AlphaFoldDB" id="A0A1H9CP68"/>
<proteinExistence type="inferred from homology"/>
<gene>
    <name evidence="3" type="ORF">SAMN05421693_11470</name>
</gene>
<comment type="function">
    <text evidence="2">Antitoxin component of a type II toxin-antitoxin (TA) system.</text>
</comment>
<keyword evidence="4" id="KW-1185">Reference proteome</keyword>
<evidence type="ECO:0000313" key="3">
    <source>
        <dbReference type="EMBL" id="SEQ03012.1"/>
    </source>
</evidence>
<comment type="similarity">
    <text evidence="1 2">Belongs to the phD/YefM antitoxin family.</text>
</comment>
<protein>
    <recommendedName>
        <fullName evidence="2">Antitoxin</fullName>
    </recommendedName>
</protein>
<dbReference type="EMBL" id="FOFO01000014">
    <property type="protein sequence ID" value="SEQ03012.1"/>
    <property type="molecule type" value="Genomic_DNA"/>
</dbReference>
<sequence>MRTITASEAKQGFAKLIDTASREPVIIQRQKRDVAVVLSMAEYERLTRLNVAEFQRFCDRIGSQAKAAGLDEAKLTELLASDD</sequence>